<dbReference type="PANTHER" id="PTHR10903">
    <property type="entry name" value="GTPASE, IMAP FAMILY MEMBER-RELATED"/>
    <property type="match status" value="1"/>
</dbReference>
<comment type="similarity">
    <text evidence="1">Belongs to the TRAFAC class TrmE-Era-EngA-EngB-Septin-like GTPase superfamily. AIG1/Toc34/Toc159-like paraseptin GTPase family. IAN subfamily.</text>
</comment>
<dbReference type="Ensembl" id="ENSAMXT00000046158.1">
    <property type="protein sequence ID" value="ENSAMXP00000044182.1"/>
    <property type="gene ID" value="ENSAMXG00000030679.1"/>
</dbReference>
<dbReference type="AlphaFoldDB" id="A0A3B1JP74"/>
<evidence type="ECO:0000259" key="5">
    <source>
        <dbReference type="Pfam" id="PF04548"/>
    </source>
</evidence>
<evidence type="ECO:0000313" key="6">
    <source>
        <dbReference type="Ensembl" id="ENSAMXP00000044182.1"/>
    </source>
</evidence>
<name>A0A3B1JP74_ASTMX</name>
<feature type="domain" description="AIG1-type G" evidence="5">
    <location>
        <begin position="44"/>
        <end position="204"/>
    </location>
</feature>
<dbReference type="GeneTree" id="ENSGT00940000180264"/>
<dbReference type="InParanoid" id="A0A3B1JP74"/>
<dbReference type="Bgee" id="ENSAMXG00000030679">
    <property type="expression patterns" value="Expressed in pharyngeal gill and 9 other cell types or tissues"/>
</dbReference>
<dbReference type="PANTHER" id="PTHR10903:SF184">
    <property type="entry name" value="GTP-BINDING PROTEIN A"/>
    <property type="match status" value="1"/>
</dbReference>
<feature type="compositionally biased region" description="Polar residues" evidence="4">
    <location>
        <begin position="207"/>
        <end position="218"/>
    </location>
</feature>
<evidence type="ECO:0000256" key="3">
    <source>
        <dbReference type="ARBA" id="ARBA00023134"/>
    </source>
</evidence>
<organism evidence="6 7">
    <name type="scientific">Astyanax mexicanus</name>
    <name type="common">Blind cave fish</name>
    <name type="synonym">Astyanax fasciatus mexicanus</name>
    <dbReference type="NCBI Taxonomy" id="7994"/>
    <lineage>
        <taxon>Eukaryota</taxon>
        <taxon>Metazoa</taxon>
        <taxon>Chordata</taxon>
        <taxon>Craniata</taxon>
        <taxon>Vertebrata</taxon>
        <taxon>Euteleostomi</taxon>
        <taxon>Actinopterygii</taxon>
        <taxon>Neopterygii</taxon>
        <taxon>Teleostei</taxon>
        <taxon>Ostariophysi</taxon>
        <taxon>Characiformes</taxon>
        <taxon>Characoidei</taxon>
        <taxon>Acestrorhamphidae</taxon>
        <taxon>Acestrorhamphinae</taxon>
        <taxon>Astyanax</taxon>
    </lineage>
</organism>
<reference evidence="7" key="2">
    <citation type="journal article" date="2014" name="Nat. Commun.">
        <title>The cavefish genome reveals candidate genes for eye loss.</title>
        <authorList>
            <person name="McGaugh S.E."/>
            <person name="Gross J.B."/>
            <person name="Aken B."/>
            <person name="Blin M."/>
            <person name="Borowsky R."/>
            <person name="Chalopin D."/>
            <person name="Hinaux H."/>
            <person name="Jeffery W.R."/>
            <person name="Keene A."/>
            <person name="Ma L."/>
            <person name="Minx P."/>
            <person name="Murphy D."/>
            <person name="O'Quin K.E."/>
            <person name="Retaux S."/>
            <person name="Rohner N."/>
            <person name="Searle S.M."/>
            <person name="Stahl B.A."/>
            <person name="Tabin C."/>
            <person name="Volff J.N."/>
            <person name="Yoshizawa M."/>
            <person name="Warren W.C."/>
        </authorList>
    </citation>
    <scope>NUCLEOTIDE SEQUENCE [LARGE SCALE GENOMIC DNA]</scope>
    <source>
        <strain evidence="7">female</strain>
    </source>
</reference>
<evidence type="ECO:0000256" key="1">
    <source>
        <dbReference type="ARBA" id="ARBA00008535"/>
    </source>
</evidence>
<proteinExistence type="inferred from homology"/>
<dbReference type="Pfam" id="PF04548">
    <property type="entry name" value="AIG1"/>
    <property type="match status" value="1"/>
</dbReference>
<reference evidence="6" key="4">
    <citation type="submission" date="2025-09" db="UniProtKB">
        <authorList>
            <consortium name="Ensembl"/>
        </authorList>
    </citation>
    <scope>IDENTIFICATION</scope>
</reference>
<dbReference type="InterPro" id="IPR045058">
    <property type="entry name" value="GIMA/IAN/Toc"/>
</dbReference>
<reference evidence="6" key="3">
    <citation type="submission" date="2025-08" db="UniProtKB">
        <authorList>
            <consortium name="Ensembl"/>
        </authorList>
    </citation>
    <scope>IDENTIFICATION</scope>
</reference>
<dbReference type="Gene3D" id="3.40.50.300">
    <property type="entry name" value="P-loop containing nucleotide triphosphate hydrolases"/>
    <property type="match status" value="1"/>
</dbReference>
<dbReference type="GO" id="GO:0005525">
    <property type="term" value="F:GTP binding"/>
    <property type="evidence" value="ECO:0007669"/>
    <property type="project" value="UniProtKB-KW"/>
</dbReference>
<evidence type="ECO:0000256" key="2">
    <source>
        <dbReference type="ARBA" id="ARBA00022741"/>
    </source>
</evidence>
<evidence type="ECO:0000313" key="7">
    <source>
        <dbReference type="Proteomes" id="UP000018467"/>
    </source>
</evidence>
<dbReference type="Proteomes" id="UP000018467">
    <property type="component" value="Unassembled WGS sequence"/>
</dbReference>
<dbReference type="STRING" id="7994.ENSAMXP00000044182"/>
<protein>
    <recommendedName>
        <fullName evidence="5">AIG1-type G domain-containing protein</fullName>
    </recommendedName>
</protein>
<keyword evidence="3" id="KW-0342">GTP-binding</keyword>
<dbReference type="InterPro" id="IPR006703">
    <property type="entry name" value="G_AIG1"/>
</dbReference>
<dbReference type="InterPro" id="IPR027417">
    <property type="entry name" value="P-loop_NTPase"/>
</dbReference>
<keyword evidence="2" id="KW-0547">Nucleotide-binding</keyword>
<sequence length="278" mass="31911">MDQKTRDLTVVLFGNSSAVHFGDENILLGKAPEGNADFSQTVPESRKISGHRVNLINILDLQENELYLDSVDQTIDRLVSENEIHSFIFVLQLGQLTDSDKRGVEWLQKLFGEAVLPFTMILFTYEREEDDDKVIDELKKNPCLEQLVKKCGDRYYTCSKSMNNQSEMKMLLEKIEFTVSENSQRCYTAEMYNTVSDFRKSLQDSESQLSADNSQVQPEETKSTARKQRAENPNVSSFLLIITHISINSCTEQLITTLFNYKHFSDNKTKEMFISSHS</sequence>
<feature type="region of interest" description="Disordered" evidence="4">
    <location>
        <begin position="207"/>
        <end position="230"/>
    </location>
</feature>
<accession>A0A3B1JP74</accession>
<reference evidence="7" key="1">
    <citation type="submission" date="2013-03" db="EMBL/GenBank/DDBJ databases">
        <authorList>
            <person name="Jeffery W."/>
            <person name="Warren W."/>
            <person name="Wilson R.K."/>
        </authorList>
    </citation>
    <scope>NUCLEOTIDE SEQUENCE</scope>
    <source>
        <strain evidence="7">female</strain>
    </source>
</reference>
<evidence type="ECO:0000256" key="4">
    <source>
        <dbReference type="SAM" id="MobiDB-lite"/>
    </source>
</evidence>
<keyword evidence="7" id="KW-1185">Reference proteome</keyword>